<dbReference type="EMBL" id="SUMC01000039">
    <property type="protein sequence ID" value="TKA06404.1"/>
    <property type="molecule type" value="Genomic_DNA"/>
</dbReference>
<evidence type="ECO:0000313" key="5">
    <source>
        <dbReference type="Proteomes" id="UP000305778"/>
    </source>
</evidence>
<protein>
    <submittedName>
        <fullName evidence="4">CPBP family intramembrane metalloprotease</fullName>
    </submittedName>
</protein>
<keyword evidence="4" id="KW-0645">Protease</keyword>
<evidence type="ECO:0000256" key="1">
    <source>
        <dbReference type="SAM" id="MobiDB-lite"/>
    </source>
</evidence>
<feature type="region of interest" description="Disordered" evidence="1">
    <location>
        <begin position="1"/>
        <end position="22"/>
    </location>
</feature>
<keyword evidence="4" id="KW-0482">Metalloprotease</keyword>
<accession>A0A4U0SAP9</accession>
<organism evidence="4 5">
    <name type="scientific">Actinacidiphila oryziradicis</name>
    <dbReference type="NCBI Taxonomy" id="2571141"/>
    <lineage>
        <taxon>Bacteria</taxon>
        <taxon>Bacillati</taxon>
        <taxon>Actinomycetota</taxon>
        <taxon>Actinomycetes</taxon>
        <taxon>Kitasatosporales</taxon>
        <taxon>Streptomycetaceae</taxon>
        <taxon>Actinacidiphila</taxon>
    </lineage>
</organism>
<dbReference type="GO" id="GO:0008237">
    <property type="term" value="F:metallopeptidase activity"/>
    <property type="evidence" value="ECO:0007669"/>
    <property type="project" value="UniProtKB-KW"/>
</dbReference>
<dbReference type="Proteomes" id="UP000305778">
    <property type="component" value="Unassembled WGS sequence"/>
</dbReference>
<evidence type="ECO:0000259" key="3">
    <source>
        <dbReference type="Pfam" id="PF02517"/>
    </source>
</evidence>
<gene>
    <name evidence="4" type="ORF">FCI23_32005</name>
</gene>
<keyword evidence="2" id="KW-0472">Membrane</keyword>
<dbReference type="GO" id="GO:0004175">
    <property type="term" value="F:endopeptidase activity"/>
    <property type="evidence" value="ECO:0007669"/>
    <property type="project" value="UniProtKB-ARBA"/>
</dbReference>
<dbReference type="GO" id="GO:0080120">
    <property type="term" value="P:CAAX-box protein maturation"/>
    <property type="evidence" value="ECO:0007669"/>
    <property type="project" value="UniProtKB-ARBA"/>
</dbReference>
<evidence type="ECO:0000256" key="2">
    <source>
        <dbReference type="SAM" id="Phobius"/>
    </source>
</evidence>
<proteinExistence type="predicted"/>
<keyword evidence="2" id="KW-1133">Transmembrane helix</keyword>
<dbReference type="Pfam" id="PF02517">
    <property type="entry name" value="Rce1-like"/>
    <property type="match status" value="1"/>
</dbReference>
<keyword evidence="2" id="KW-0812">Transmembrane</keyword>
<dbReference type="GO" id="GO:0006508">
    <property type="term" value="P:proteolysis"/>
    <property type="evidence" value="ECO:0007669"/>
    <property type="project" value="UniProtKB-KW"/>
</dbReference>
<feature type="transmembrane region" description="Helical" evidence="2">
    <location>
        <begin position="111"/>
        <end position="130"/>
    </location>
</feature>
<dbReference type="OrthoDB" id="3291654at2"/>
<evidence type="ECO:0000313" key="4">
    <source>
        <dbReference type="EMBL" id="TKA06404.1"/>
    </source>
</evidence>
<keyword evidence="5" id="KW-1185">Reference proteome</keyword>
<comment type="caution">
    <text evidence="4">The sequence shown here is derived from an EMBL/GenBank/DDBJ whole genome shotgun (WGS) entry which is preliminary data.</text>
</comment>
<name>A0A4U0SAP9_9ACTN</name>
<feature type="domain" description="CAAX prenyl protease 2/Lysostaphin resistance protein A-like" evidence="3">
    <location>
        <begin position="116"/>
        <end position="150"/>
    </location>
</feature>
<keyword evidence="4" id="KW-0378">Hydrolase</keyword>
<reference evidence="4 5" key="1">
    <citation type="submission" date="2019-04" db="EMBL/GenBank/DDBJ databases">
        <title>Streptomyces oryziradicis sp. nov., a novel actinomycete isolated from rhizosphere soil of rice (Oryza sativa L.).</title>
        <authorList>
            <person name="Li C."/>
        </authorList>
    </citation>
    <scope>NUCLEOTIDE SEQUENCE [LARGE SCALE GENOMIC DNA]</scope>
    <source>
        <strain evidence="4 5">NEAU-C40</strain>
    </source>
</reference>
<dbReference type="InterPro" id="IPR003675">
    <property type="entry name" value="Rce1/LyrA-like_dom"/>
</dbReference>
<dbReference type="AlphaFoldDB" id="A0A4U0SAP9"/>
<sequence length="159" mass="16701">MATTPPSCHAPPSRTPSPAGSTSTSRCVVLTCTTCSPQPMPVPPRCRRSWPPPSGRAPARWAGVRGGLRKTEPAWRVSGPLACRKDGVPAGAVLPEADGPTPPQYCPGSRLAITGTVLFTALAGMVLCLIRLRADSFLPAMALHWAVNALGHLTSFLLR</sequence>